<dbReference type="EnsemblPlants" id="EMT27408">
    <property type="protein sequence ID" value="EMT27408"/>
    <property type="gene ID" value="F775_24081"/>
</dbReference>
<protein>
    <submittedName>
        <fullName evidence="1">Uncharacterized protein</fullName>
    </submittedName>
</protein>
<organism evidence="1">
    <name type="scientific">Aegilops tauschii</name>
    <name type="common">Tausch's goatgrass</name>
    <name type="synonym">Aegilops squarrosa</name>
    <dbReference type="NCBI Taxonomy" id="37682"/>
    <lineage>
        <taxon>Eukaryota</taxon>
        <taxon>Viridiplantae</taxon>
        <taxon>Streptophyta</taxon>
        <taxon>Embryophyta</taxon>
        <taxon>Tracheophyta</taxon>
        <taxon>Spermatophyta</taxon>
        <taxon>Magnoliopsida</taxon>
        <taxon>Liliopsida</taxon>
        <taxon>Poales</taxon>
        <taxon>Poaceae</taxon>
        <taxon>BOP clade</taxon>
        <taxon>Pooideae</taxon>
        <taxon>Triticodae</taxon>
        <taxon>Triticeae</taxon>
        <taxon>Triticinae</taxon>
        <taxon>Aegilops</taxon>
    </lineage>
</organism>
<evidence type="ECO:0000313" key="1">
    <source>
        <dbReference type="EnsemblPlants" id="EMT27408"/>
    </source>
</evidence>
<name>M8C052_AEGTA</name>
<dbReference type="PANTHER" id="PTHR37218:SF2">
    <property type="entry name" value="COILED-COIL PROTEIN"/>
    <property type="match status" value="1"/>
</dbReference>
<sequence>MATLLKIASAREEIQSVHHVVRTLETKLGRLAYTQVTASTPLPAIESSEGITRVVRSSTAISASGLSMLAGTTSIPKRSILVYSTAVFEILLRIFFKELEANVLVSKKQKVKHLDEKKKKCKAGKVETHLEFPGRKKVKFGEVVEAPPKLSFPKHTVNSTISLNCCNLRTNKFSLSRRGRREADFAVKPGGHVAQMIVQVISTPEVADVEDLDATVREREDSCPAASELLAL</sequence>
<dbReference type="PANTHER" id="PTHR37218">
    <property type="entry name" value="COILED-COIL PROTEIN"/>
    <property type="match status" value="1"/>
</dbReference>
<proteinExistence type="predicted"/>
<accession>M8C052</accession>
<reference evidence="1" key="1">
    <citation type="submission" date="2015-06" db="UniProtKB">
        <authorList>
            <consortium name="EnsemblPlants"/>
        </authorList>
    </citation>
    <scope>IDENTIFICATION</scope>
</reference>
<dbReference type="AlphaFoldDB" id="M8C052"/>